<dbReference type="PANTHER" id="PTHR43393:SF3">
    <property type="entry name" value="LYSINE DECARBOXYLASE-LIKE PROTEIN"/>
    <property type="match status" value="1"/>
</dbReference>
<dbReference type="Proteomes" id="UP001595528">
    <property type="component" value="Unassembled WGS sequence"/>
</dbReference>
<name>A0ABV7L3N5_9PROT</name>
<dbReference type="EC" id="3.2.2.n1" evidence="2"/>
<dbReference type="NCBIfam" id="TIGR00730">
    <property type="entry name" value="Rossman fold protein, TIGR00730 family"/>
    <property type="match status" value="1"/>
</dbReference>
<comment type="caution">
    <text evidence="3">The sequence shown here is derived from an EMBL/GenBank/DDBJ whole genome shotgun (WGS) entry which is preliminary data.</text>
</comment>
<dbReference type="SUPFAM" id="SSF102405">
    <property type="entry name" value="MCP/YpsA-like"/>
    <property type="match status" value="1"/>
</dbReference>
<dbReference type="Gene3D" id="3.40.50.450">
    <property type="match status" value="1"/>
</dbReference>
<accession>A0ABV7L3N5</accession>
<evidence type="ECO:0000256" key="1">
    <source>
        <dbReference type="ARBA" id="ARBA00000274"/>
    </source>
</evidence>
<comment type="similarity">
    <text evidence="2">Belongs to the LOG family.</text>
</comment>
<evidence type="ECO:0000313" key="4">
    <source>
        <dbReference type="Proteomes" id="UP001595528"/>
    </source>
</evidence>
<dbReference type="InterPro" id="IPR052341">
    <property type="entry name" value="LOG_family_nucleotidases"/>
</dbReference>
<sequence length="265" mass="30082">MKKKDERVHAYHDRNFLDSREGRGLRILSEYLEPQARFQKHRIHDTIVFMGSARTPSREQAEAMQGEAEPEAAARALEMSAYYEAARELARRMTEWSKGLADPERRFVVCTGGGPGIMEAANRGAAEADGANVGLTISIPMEEFDNPYITQELHCYFHYFFMRKFWFTYLAKGVVLFPGGFGTLDELFEILTLVQTRKMTKKLPIVLFGTSFWNEVVNFDALVRYGTISPGDLALFHSTDSVDDAYDFLTRELVAHAMQRSGAVL</sequence>
<evidence type="ECO:0000256" key="2">
    <source>
        <dbReference type="RuleBase" id="RU363015"/>
    </source>
</evidence>
<dbReference type="InterPro" id="IPR031100">
    <property type="entry name" value="LOG_fam"/>
</dbReference>
<keyword evidence="4" id="KW-1185">Reference proteome</keyword>
<keyword evidence="2" id="KW-0378">Hydrolase</keyword>
<proteinExistence type="inferred from homology"/>
<protein>
    <recommendedName>
        <fullName evidence="2">Cytokinin riboside 5'-monophosphate phosphoribohydrolase</fullName>
        <ecNumber evidence="2">3.2.2.n1</ecNumber>
    </recommendedName>
</protein>
<dbReference type="InterPro" id="IPR005269">
    <property type="entry name" value="LOG"/>
</dbReference>
<reference evidence="4" key="1">
    <citation type="journal article" date="2019" name="Int. J. Syst. Evol. Microbiol.">
        <title>The Global Catalogue of Microorganisms (GCM) 10K type strain sequencing project: providing services to taxonomists for standard genome sequencing and annotation.</title>
        <authorList>
            <consortium name="The Broad Institute Genomics Platform"/>
            <consortium name="The Broad Institute Genome Sequencing Center for Infectious Disease"/>
            <person name="Wu L."/>
            <person name="Ma J."/>
        </authorList>
    </citation>
    <scope>NUCLEOTIDE SEQUENCE [LARGE SCALE GENOMIC DNA]</scope>
    <source>
        <strain evidence="4">KCTC 42964</strain>
    </source>
</reference>
<comment type="catalytic activity">
    <reaction evidence="1">
        <text>AMP + H2O = D-ribose 5-phosphate + adenine</text>
        <dbReference type="Rhea" id="RHEA:20129"/>
        <dbReference type="ChEBI" id="CHEBI:15377"/>
        <dbReference type="ChEBI" id="CHEBI:16708"/>
        <dbReference type="ChEBI" id="CHEBI:78346"/>
        <dbReference type="ChEBI" id="CHEBI:456215"/>
        <dbReference type="EC" id="3.2.2.4"/>
    </reaction>
</comment>
<gene>
    <name evidence="3" type="ORF">ACFOGJ_18380</name>
</gene>
<organism evidence="3 4">
    <name type="scientific">Marinibaculum pumilum</name>
    <dbReference type="NCBI Taxonomy" id="1766165"/>
    <lineage>
        <taxon>Bacteria</taxon>
        <taxon>Pseudomonadati</taxon>
        <taxon>Pseudomonadota</taxon>
        <taxon>Alphaproteobacteria</taxon>
        <taxon>Rhodospirillales</taxon>
        <taxon>Rhodospirillaceae</taxon>
        <taxon>Marinibaculum</taxon>
    </lineage>
</organism>
<dbReference type="Pfam" id="PF03641">
    <property type="entry name" value="Lysine_decarbox"/>
    <property type="match status" value="1"/>
</dbReference>
<dbReference type="EMBL" id="JBHRTR010000031">
    <property type="protein sequence ID" value="MFC3229220.1"/>
    <property type="molecule type" value="Genomic_DNA"/>
</dbReference>
<evidence type="ECO:0000313" key="3">
    <source>
        <dbReference type="EMBL" id="MFC3229220.1"/>
    </source>
</evidence>
<keyword evidence="2" id="KW-0203">Cytokinin biosynthesis</keyword>
<dbReference type="RefSeq" id="WP_379903216.1">
    <property type="nucleotide sequence ID" value="NZ_JBHRTR010000031.1"/>
</dbReference>
<dbReference type="PANTHER" id="PTHR43393">
    <property type="entry name" value="CYTOKININ RIBOSIDE 5'-MONOPHOSPHATE PHOSPHORIBOHYDROLASE"/>
    <property type="match status" value="1"/>
</dbReference>